<gene>
    <name evidence="1" type="ORF">ESP70_010510</name>
</gene>
<proteinExistence type="predicted"/>
<dbReference type="EMBL" id="SDPQ02000002">
    <property type="protein sequence ID" value="KAA1397770.1"/>
    <property type="molecule type" value="Genomic_DNA"/>
</dbReference>
<keyword evidence="2" id="KW-1185">Reference proteome</keyword>
<evidence type="ECO:0000313" key="1">
    <source>
        <dbReference type="EMBL" id="KAA1397770.1"/>
    </source>
</evidence>
<evidence type="ECO:0000313" key="2">
    <source>
        <dbReference type="Proteomes" id="UP000380867"/>
    </source>
</evidence>
<comment type="caution">
    <text evidence="1">The sequence shown here is derived from an EMBL/GenBank/DDBJ whole genome shotgun (WGS) entry which is preliminary data.</text>
</comment>
<sequence length="208" mass="22138">MAVTMATGARQRVRVVECSSMHATGLAAATSAELGVSDTGWRRGMRDQVLIERTTGTFDHVDDVPAPDETDSDLTIIDASWDLNQIANVGSWLTTLAATAPLVIVSVATAPGLRALDTALQRIARPDDIWCIVLGPALKKWPKPLHLATTARIQDAITRGRLTTVPVVPSLSITGLTPEPLPPHLVTACAPVFDQTVAHAKGNHHDPL</sequence>
<dbReference type="OrthoDB" id="3733821at2"/>
<protein>
    <submittedName>
        <fullName evidence="1">Uncharacterized protein</fullName>
    </submittedName>
</protein>
<name>A0A5M4FEY6_9ACTN</name>
<dbReference type="AlphaFoldDB" id="A0A5M4FEY6"/>
<organism evidence="1 2">
    <name type="scientific">Aeromicrobium ginsengisoli</name>
    <dbReference type="NCBI Taxonomy" id="363867"/>
    <lineage>
        <taxon>Bacteria</taxon>
        <taxon>Bacillati</taxon>
        <taxon>Actinomycetota</taxon>
        <taxon>Actinomycetes</taxon>
        <taxon>Propionibacteriales</taxon>
        <taxon>Nocardioidaceae</taxon>
        <taxon>Aeromicrobium</taxon>
    </lineage>
</organism>
<dbReference type="Proteomes" id="UP000380867">
    <property type="component" value="Unassembled WGS sequence"/>
</dbReference>
<dbReference type="RefSeq" id="WP_149689215.1">
    <property type="nucleotide sequence ID" value="NZ_SDPQ02000002.1"/>
</dbReference>
<accession>A0A5M4FEY6</accession>
<reference evidence="1" key="1">
    <citation type="submission" date="2019-09" db="EMBL/GenBank/DDBJ databases">
        <authorList>
            <person name="Li J."/>
        </authorList>
    </citation>
    <scope>NUCLEOTIDE SEQUENCE [LARGE SCALE GENOMIC DNA]</scope>
    <source>
        <strain evidence="1">JCM 14732</strain>
    </source>
</reference>